<dbReference type="FunCoup" id="A0A6I9QD97">
    <property type="interactions" value="2639"/>
</dbReference>
<organism evidence="2 3">
    <name type="scientific">Elaeis guineensis var. tenera</name>
    <name type="common">Oil palm</name>
    <dbReference type="NCBI Taxonomy" id="51953"/>
    <lineage>
        <taxon>Eukaryota</taxon>
        <taxon>Viridiplantae</taxon>
        <taxon>Streptophyta</taxon>
        <taxon>Embryophyta</taxon>
        <taxon>Tracheophyta</taxon>
        <taxon>Spermatophyta</taxon>
        <taxon>Magnoliopsida</taxon>
        <taxon>Liliopsida</taxon>
        <taxon>Arecaceae</taxon>
        <taxon>Arecoideae</taxon>
        <taxon>Cocoseae</taxon>
        <taxon>Elaeidinae</taxon>
        <taxon>Elaeis</taxon>
    </lineage>
</organism>
<evidence type="ECO:0000256" key="1">
    <source>
        <dbReference type="SAM" id="MobiDB-lite"/>
    </source>
</evidence>
<feature type="compositionally biased region" description="Basic and acidic residues" evidence="1">
    <location>
        <begin position="941"/>
        <end position="953"/>
    </location>
</feature>
<feature type="region of interest" description="Disordered" evidence="1">
    <location>
        <begin position="151"/>
        <end position="171"/>
    </location>
</feature>
<keyword evidence="2" id="KW-1185">Reference proteome</keyword>
<feature type="compositionally biased region" description="Basic and acidic residues" evidence="1">
    <location>
        <begin position="1227"/>
        <end position="1242"/>
    </location>
</feature>
<dbReference type="PANTHER" id="PTHR31008">
    <property type="entry name" value="COP1-INTERACTING PROTEIN-RELATED"/>
    <property type="match status" value="1"/>
</dbReference>
<evidence type="ECO:0000313" key="2">
    <source>
        <dbReference type="Proteomes" id="UP000504607"/>
    </source>
</evidence>
<proteinExistence type="predicted"/>
<sequence>MKSEARLDSAVFQLTPTRTRCDLVIVANGKTEKIASGLLNPFLAHLKTAQDQIAKGGYSITLEPDPKIDAVWFTKGTVERFVRFVSTPEVLERVTTIESEILQIEEAIAIQSNDNLGLSTVEDHQTKPLECIEGSKSTSDADTEKAIVLYKPGSQPHPSDSNGSTTQEENSKVQLLRVLESRKIVLQKEQGMAFARAVAAGFDMDHMAQLISFAESFGASRLMEACLRFMELWKRKHETGQWVEVEVAEAMSVRSEFSSLNASGIILSGDSRRHKEYGEAWPVSGGDMGTESNGTTDRKIPPDPQVPSGPHEYYQGQFQHPAHPPWPMHSLPGPHVFQPYPMQGMPYYQNYPGGGAYFHPPYPPMEDPRFSTPQKMRQKWHSMDSKDSNIESEASEMGGSGTRSQDGTYQDMSEFEKEGSHGHESRKRVGHSGKKKSGMVVIRNINYITSKRHETSGSESESASDTETEEENKDMSDAHDRKHRSSSRTSKTDAVRPKSIEFSDAYAKDEFTNVQEADSGNWQAFQSFLLRAEEKSRTADVDIFAGEKKPPVKRKQNNGEDDPILPPERYSGNVQERRMIGLDSLSGKASRMKQMASNDELLISGEGRGVIDSQLKEIEGGRGGYKSLTSDEFMIYGRDKQVDSKNSSDPLVDQQYEHDKNLDKKSLYNVMDESFVVPFRSGSQDQLGPDGRTAIDIYSEFPPALRRTEDSSSKAKNQITYEPDDLTLLPERGMESVSIGYDPAKDYDIQIPVKNAVEVEIGNHEDVPTSTKEELKNSDKDKKLKVSQNGSEKKKKDALMRKGTLAKMNSLVEAQKRAEKLRASKADLQKAKKEREEEERKRLEALKRERQKRIAARSGTNATQKPLISQQTKAQLPTKLSPSSYRGSKFSDSEPGSSSPLQKLPTRTTSVGSNDSQKITRTGKLNGSSHGLSRSASSLPEIKKENSNSRPEAKTASIQNRRLSDPKGTKVQRASPLQSVSRDQIPKRGMTDESQKEISAIIQLDKSKSATLPELKIRTSKGPSNTVQNKSAAKVTSQKGVGSKTSQASVTTKAKRTDDKTSRLSNIDDNLVIEKTVVMLENEVVPAPAVQASEVMIGINDRTYGADKIGNTGLDSEYAAIRAPPSPIIVGEIENSAEHKLDDELNSYEVVIDYSKEEPQKFSNTTAIEKPYQAPYARTTSLEDPTASNVEYAQLPHVLNSEMATMHSKSIKARVPNFAMGSNFVDHTNESREKPRSKETKGFRKLLNFGRKNHNSATGEGNQESDASSVDEQTLAAASSNDVHMLKNLISQDDSHAGGTSAKVSRPFSILSPFRSKSSDKKVSA</sequence>
<feature type="compositionally biased region" description="Basic and acidic residues" evidence="1">
    <location>
        <begin position="791"/>
        <end position="800"/>
    </location>
</feature>
<dbReference type="RefSeq" id="XP_010906787.1">
    <property type="nucleotide sequence ID" value="XM_010908485.3"/>
</dbReference>
<feature type="region of interest" description="Disordered" evidence="1">
    <location>
        <begin position="701"/>
        <end position="727"/>
    </location>
</feature>
<feature type="compositionally biased region" description="Polar residues" evidence="1">
    <location>
        <begin position="156"/>
        <end position="168"/>
    </location>
</feature>
<feature type="compositionally biased region" description="Basic and acidic residues" evidence="1">
    <location>
        <begin position="414"/>
        <end position="423"/>
    </location>
</feature>
<feature type="compositionally biased region" description="Polar residues" evidence="1">
    <location>
        <begin position="1021"/>
        <end position="1052"/>
    </location>
</feature>
<feature type="compositionally biased region" description="Basic and acidic residues" evidence="1">
    <location>
        <begin position="762"/>
        <end position="784"/>
    </location>
</feature>
<dbReference type="PANTHER" id="PTHR31008:SF2">
    <property type="entry name" value="COP1-INTERACTING PROTEIN-LIKE PROTEIN"/>
    <property type="match status" value="1"/>
</dbReference>
<dbReference type="OrthoDB" id="2020180at2759"/>
<dbReference type="GeneID" id="105033613"/>
<feature type="compositionally biased region" description="Basic and acidic residues" evidence="1">
    <location>
        <begin position="984"/>
        <end position="996"/>
    </location>
</feature>
<reference evidence="3" key="1">
    <citation type="submission" date="2025-08" db="UniProtKB">
        <authorList>
            <consortium name="RefSeq"/>
        </authorList>
    </citation>
    <scope>IDENTIFICATION</scope>
</reference>
<feature type="region of interest" description="Disordered" evidence="1">
    <location>
        <begin position="541"/>
        <end position="576"/>
    </location>
</feature>
<feature type="region of interest" description="Disordered" evidence="1">
    <location>
        <begin position="378"/>
        <end position="506"/>
    </location>
</feature>
<gene>
    <name evidence="3" type="primary">LOC105033613</name>
</gene>
<dbReference type="InParanoid" id="A0A6I9QD97"/>
<name>A0A6I9QD97_ELAGV</name>
<feature type="compositionally biased region" description="Low complexity" evidence="1">
    <location>
        <begin position="927"/>
        <end position="939"/>
    </location>
</feature>
<feature type="region of interest" description="Disordered" evidence="1">
    <location>
        <begin position="277"/>
        <end position="297"/>
    </location>
</feature>
<dbReference type="KEGG" id="egu:105033613"/>
<feature type="compositionally biased region" description="Basic residues" evidence="1">
    <location>
        <begin position="424"/>
        <end position="437"/>
    </location>
</feature>
<feature type="region of interest" description="Disordered" evidence="1">
    <location>
        <begin position="1018"/>
        <end position="1057"/>
    </location>
</feature>
<feature type="compositionally biased region" description="Basic and acidic residues" evidence="1">
    <location>
        <begin position="541"/>
        <end position="550"/>
    </location>
</feature>
<feature type="region of interest" description="Disordered" evidence="1">
    <location>
        <begin position="1289"/>
        <end position="1325"/>
    </location>
</feature>
<feature type="compositionally biased region" description="Basic and acidic residues" evidence="1">
    <location>
        <begin position="814"/>
        <end position="848"/>
    </location>
</feature>
<dbReference type="Proteomes" id="UP000504607">
    <property type="component" value="Unplaced"/>
</dbReference>
<feature type="compositionally biased region" description="Basic and acidic residues" evidence="1">
    <location>
        <begin position="490"/>
        <end position="506"/>
    </location>
</feature>
<protein>
    <submittedName>
        <fullName evidence="3">COP1-interacting protein 7</fullName>
    </submittedName>
</protein>
<feature type="region of interest" description="Disordered" evidence="1">
    <location>
        <begin position="762"/>
        <end position="997"/>
    </location>
</feature>
<evidence type="ECO:0000313" key="3">
    <source>
        <dbReference type="RefSeq" id="XP_010906787.1"/>
    </source>
</evidence>
<feature type="compositionally biased region" description="Acidic residues" evidence="1">
    <location>
        <begin position="462"/>
        <end position="472"/>
    </location>
</feature>
<feature type="compositionally biased region" description="Polar residues" evidence="1">
    <location>
        <begin position="858"/>
        <end position="886"/>
    </location>
</feature>
<feature type="compositionally biased region" description="Polar residues" evidence="1">
    <location>
        <begin position="894"/>
        <end position="926"/>
    </location>
</feature>
<accession>A0A6I9QD97</accession>
<feature type="compositionally biased region" description="Polar residues" evidence="1">
    <location>
        <begin position="1255"/>
        <end position="1273"/>
    </location>
</feature>
<feature type="region of interest" description="Disordered" evidence="1">
    <location>
        <begin position="1222"/>
        <end position="1273"/>
    </location>
</feature>
<feature type="compositionally biased region" description="Polar residues" evidence="1">
    <location>
        <begin position="402"/>
        <end position="411"/>
    </location>
</feature>